<dbReference type="InterPro" id="IPR021124">
    <property type="entry name" value="CRISPR-assoc_prot_Cas5"/>
</dbReference>
<dbReference type="Gene3D" id="3.30.70.2660">
    <property type="match status" value="1"/>
</dbReference>
<dbReference type="InterPro" id="IPR013422">
    <property type="entry name" value="CRISPR-assoc_prot_Cas5_N"/>
</dbReference>
<evidence type="ECO:0000256" key="1">
    <source>
        <dbReference type="ARBA" id="ARBA00023118"/>
    </source>
</evidence>
<dbReference type="Pfam" id="PF09704">
    <property type="entry name" value="Cas_Cas5d"/>
    <property type="match status" value="1"/>
</dbReference>
<protein>
    <recommendedName>
        <fullName evidence="4">CRISPR-associated protein Cas5</fullName>
    </recommendedName>
</protein>
<dbReference type="GO" id="GO:0043571">
    <property type="term" value="P:maintenance of CRISPR repeat elements"/>
    <property type="evidence" value="ECO:0007669"/>
    <property type="project" value="InterPro"/>
</dbReference>
<dbReference type="GeneID" id="41323337"/>
<dbReference type="AlphaFoldDB" id="A0A8J8PF40"/>
<organism evidence="2 3">
    <name type="scientific">Candidatus Methanomassiliicoccus intestinalis</name>
    <dbReference type="NCBI Taxonomy" id="1406512"/>
    <lineage>
        <taxon>Archaea</taxon>
        <taxon>Methanobacteriati</taxon>
        <taxon>Thermoplasmatota</taxon>
        <taxon>Thermoplasmata</taxon>
        <taxon>Methanomassiliicoccales</taxon>
        <taxon>Methanomassiliicoccaceae</taxon>
        <taxon>Methanomassiliicoccus</taxon>
    </lineage>
</organism>
<dbReference type="RefSeq" id="WP_020448804.1">
    <property type="nucleotide sequence ID" value="NZ_CAYAYE010000015.1"/>
</dbReference>
<name>A0A8J8PF40_9ARCH</name>
<accession>A0A8J8PF40</accession>
<dbReference type="NCBIfam" id="TIGR02593">
    <property type="entry name" value="CRISPR_cas5"/>
    <property type="match status" value="1"/>
</dbReference>
<proteinExistence type="predicted"/>
<keyword evidence="1" id="KW-0051">Antiviral defense</keyword>
<evidence type="ECO:0008006" key="4">
    <source>
        <dbReference type="Google" id="ProtNLM"/>
    </source>
</evidence>
<dbReference type="EMBL" id="LVVT01000001">
    <property type="protein sequence ID" value="TQS84651.1"/>
    <property type="molecule type" value="Genomic_DNA"/>
</dbReference>
<dbReference type="GO" id="GO:0051607">
    <property type="term" value="P:defense response to virus"/>
    <property type="evidence" value="ECO:0007669"/>
    <property type="project" value="UniProtKB-KW"/>
</dbReference>
<evidence type="ECO:0000313" key="3">
    <source>
        <dbReference type="Proteomes" id="UP000752814"/>
    </source>
</evidence>
<sequence>MVKAIKLHITQQMPNYRKPASFMIKESYPLPPYSSVIGMVHAACGWTSEGSYHPMKISIQGTYASTVSDYATNYVFGIAYDPTRHQKKVDSGDGKYDGISVIPRSYELLTDVELIIHIVPEDAMDLNTIANSLINPPVYLSLGRYEDLAIISDVSIVDLEKCTEGILTHDEYIPDSYIDLDENTDLIGTVYRINKVFKITGSGKKKTRSWVETVRVHHACRGTLVTSENMYIDQSKDLVFLS</sequence>
<comment type="caution">
    <text evidence="2">The sequence shown here is derived from an EMBL/GenBank/DDBJ whole genome shotgun (WGS) entry which is preliminary data.</text>
</comment>
<dbReference type="Proteomes" id="UP000752814">
    <property type="component" value="Unassembled WGS sequence"/>
</dbReference>
<reference evidence="2" key="1">
    <citation type="submission" date="2016-03" db="EMBL/GenBank/DDBJ databases">
        <authorList>
            <person name="Borrel G."/>
            <person name="Mccann A."/>
            <person name="O'Toole P.W."/>
        </authorList>
    </citation>
    <scope>NUCLEOTIDE SEQUENCE</scope>
    <source>
        <strain evidence="2">183</strain>
    </source>
</reference>
<evidence type="ECO:0000313" key="2">
    <source>
        <dbReference type="EMBL" id="TQS84651.1"/>
    </source>
</evidence>
<gene>
    <name evidence="2" type="ORF">A3207_01005</name>
</gene>